<name>A0A6B0VB02_IXORI</name>
<keyword evidence="2" id="KW-0720">Serine protease</keyword>
<organism evidence="6">
    <name type="scientific">Ixodes ricinus</name>
    <name type="common">Common tick</name>
    <name type="synonym">Acarus ricinus</name>
    <dbReference type="NCBI Taxonomy" id="34613"/>
    <lineage>
        <taxon>Eukaryota</taxon>
        <taxon>Metazoa</taxon>
        <taxon>Ecdysozoa</taxon>
        <taxon>Arthropoda</taxon>
        <taxon>Chelicerata</taxon>
        <taxon>Arachnida</taxon>
        <taxon>Acari</taxon>
        <taxon>Parasitiformes</taxon>
        <taxon>Ixodida</taxon>
        <taxon>Ixodoidea</taxon>
        <taxon>Ixodidae</taxon>
        <taxon>Ixodinae</taxon>
        <taxon>Ixodes</taxon>
    </lineage>
</organism>
<evidence type="ECO:0000256" key="1">
    <source>
        <dbReference type="ARBA" id="ARBA00023157"/>
    </source>
</evidence>
<dbReference type="GO" id="GO:0006508">
    <property type="term" value="P:proteolysis"/>
    <property type="evidence" value="ECO:0007669"/>
    <property type="project" value="UniProtKB-KW"/>
</dbReference>
<feature type="transmembrane region" description="Helical" evidence="4">
    <location>
        <begin position="12"/>
        <end position="32"/>
    </location>
</feature>
<sequence>MKNIRLRFSIFIYATTATVGALTVGVITGSTIQEGPHDHTDSQYECGRRQNVTGISERIINGTEASIEGWPWIVGIYDSCDNLVCGGSLVSKEYVVTAAHCFRNQDAETFYVRLGTERRFNFSCCNESHQYSNVQNKTANEKNENSDLYEKDISSYEASETQGVCVEIESICTPIQETCGIFMKDIAVVKLKRSVTFTDYIQPICLPENCADFPANFTAHIAGWGYSYDSSIEYEGDEYSSESEDETCEEKNEEAMDENSDDLSSAISNIPELPKCVIPTFGLPENLRQRKVDVLDQGRCTDQMNCTVPDYIVCVNGGPCHGDSGGPLMYEESGRWFLAGVVSDGPEDCIHPPKPTRFVKVSHFVNSLISPVTKSGSEKSRKATCATEEDRKKCVEEFYKANNRTVGYSSRIDALGGYKRGLARQVRSPDFPSKSDIQSAWQS</sequence>
<keyword evidence="4" id="KW-1133">Transmembrane helix</keyword>
<dbReference type="GO" id="GO:0004252">
    <property type="term" value="F:serine-type endopeptidase activity"/>
    <property type="evidence" value="ECO:0007669"/>
    <property type="project" value="InterPro"/>
</dbReference>
<dbReference type="PANTHER" id="PTHR24253:SF176">
    <property type="entry name" value="CORIN, ISOFORM B"/>
    <property type="match status" value="1"/>
</dbReference>
<proteinExistence type="predicted"/>
<dbReference type="PROSITE" id="PS50240">
    <property type="entry name" value="TRYPSIN_DOM"/>
    <property type="match status" value="1"/>
</dbReference>
<dbReference type="PROSITE" id="PS00134">
    <property type="entry name" value="TRYPSIN_HIS"/>
    <property type="match status" value="1"/>
</dbReference>
<dbReference type="InterPro" id="IPR043504">
    <property type="entry name" value="Peptidase_S1_PA_chymotrypsin"/>
</dbReference>
<keyword evidence="1" id="KW-1015">Disulfide bond</keyword>
<evidence type="ECO:0000259" key="5">
    <source>
        <dbReference type="PROSITE" id="PS50240"/>
    </source>
</evidence>
<protein>
    <submittedName>
        <fullName evidence="6">Putative serine protease</fullName>
    </submittedName>
</protein>
<dbReference type="InterPro" id="IPR009003">
    <property type="entry name" value="Peptidase_S1_PA"/>
</dbReference>
<keyword evidence="2" id="KW-0378">Hydrolase</keyword>
<dbReference type="InterPro" id="IPR001254">
    <property type="entry name" value="Trypsin_dom"/>
</dbReference>
<dbReference type="InterPro" id="IPR033116">
    <property type="entry name" value="TRYPSIN_SER"/>
</dbReference>
<dbReference type="EMBL" id="GIFC01017364">
    <property type="protein sequence ID" value="MXU99447.1"/>
    <property type="molecule type" value="Transcribed_RNA"/>
</dbReference>
<keyword evidence="2 6" id="KW-0645">Protease</keyword>
<keyword evidence="4" id="KW-0472">Membrane</keyword>
<feature type="compositionally biased region" description="Acidic residues" evidence="3">
    <location>
        <begin position="236"/>
        <end position="248"/>
    </location>
</feature>
<dbReference type="SUPFAM" id="SSF50494">
    <property type="entry name" value="Trypsin-like serine proteases"/>
    <property type="match status" value="1"/>
</dbReference>
<evidence type="ECO:0000256" key="3">
    <source>
        <dbReference type="SAM" id="MobiDB-lite"/>
    </source>
</evidence>
<dbReference type="Gene3D" id="2.40.10.10">
    <property type="entry name" value="Trypsin-like serine proteases"/>
    <property type="match status" value="1"/>
</dbReference>
<evidence type="ECO:0000256" key="4">
    <source>
        <dbReference type="SAM" id="Phobius"/>
    </source>
</evidence>
<accession>A0A6B0VB02</accession>
<evidence type="ECO:0000313" key="6">
    <source>
        <dbReference type="EMBL" id="MXU99447.1"/>
    </source>
</evidence>
<dbReference type="SMART" id="SM00020">
    <property type="entry name" value="Tryp_SPc"/>
    <property type="match status" value="1"/>
</dbReference>
<dbReference type="InterPro" id="IPR018114">
    <property type="entry name" value="TRYPSIN_HIS"/>
</dbReference>
<dbReference type="AlphaFoldDB" id="A0A6B0VB02"/>
<dbReference type="PANTHER" id="PTHR24253">
    <property type="entry name" value="TRANSMEMBRANE PROTEASE SERINE"/>
    <property type="match status" value="1"/>
</dbReference>
<dbReference type="InterPro" id="IPR001314">
    <property type="entry name" value="Peptidase_S1A"/>
</dbReference>
<feature type="domain" description="Peptidase S1" evidence="5">
    <location>
        <begin position="59"/>
        <end position="373"/>
    </location>
</feature>
<evidence type="ECO:0000256" key="2">
    <source>
        <dbReference type="RuleBase" id="RU363034"/>
    </source>
</evidence>
<reference evidence="6" key="1">
    <citation type="submission" date="2019-12" db="EMBL/GenBank/DDBJ databases">
        <title>An insight into the sialome of adult female Ixodes ricinus ticks feeding for 6 days.</title>
        <authorList>
            <person name="Perner J."/>
            <person name="Ribeiro J.M.C."/>
        </authorList>
    </citation>
    <scope>NUCLEOTIDE SEQUENCE</scope>
    <source>
        <strain evidence="6">Semi-engorged</strain>
        <tissue evidence="6">Salivary glands</tissue>
    </source>
</reference>
<dbReference type="PROSITE" id="PS00135">
    <property type="entry name" value="TRYPSIN_SER"/>
    <property type="match status" value="1"/>
</dbReference>
<dbReference type="CDD" id="cd00190">
    <property type="entry name" value="Tryp_SPc"/>
    <property type="match status" value="1"/>
</dbReference>
<dbReference type="Pfam" id="PF00089">
    <property type="entry name" value="Trypsin"/>
    <property type="match status" value="3"/>
</dbReference>
<dbReference type="PRINTS" id="PR00722">
    <property type="entry name" value="CHYMOTRYPSIN"/>
</dbReference>
<keyword evidence="4" id="KW-0812">Transmembrane</keyword>
<feature type="region of interest" description="Disordered" evidence="3">
    <location>
        <begin position="236"/>
        <end position="259"/>
    </location>
</feature>